<reference evidence="2 3" key="1">
    <citation type="journal article" date="2016" name="Genome Announc.">
        <title>Draft Genome Sequence of Planomonospora sphaerica JCM9374, a Rare Actinomycete.</title>
        <authorList>
            <person name="Dohra H."/>
            <person name="Suzuki T."/>
            <person name="Inoue Y."/>
            <person name="Kodani S."/>
        </authorList>
    </citation>
    <scope>NUCLEOTIDE SEQUENCE [LARGE SCALE GENOMIC DNA]</scope>
    <source>
        <strain evidence="2 3">JCM 9374</strain>
    </source>
</reference>
<evidence type="ECO:0000313" key="2">
    <source>
        <dbReference type="EMBL" id="GAT67809.1"/>
    </source>
</evidence>
<keyword evidence="1" id="KW-0812">Transmembrane</keyword>
<protein>
    <submittedName>
        <fullName evidence="2">Uncharacterized protein</fullName>
    </submittedName>
</protein>
<keyword evidence="1" id="KW-0472">Membrane</keyword>
<evidence type="ECO:0000256" key="1">
    <source>
        <dbReference type="SAM" id="Phobius"/>
    </source>
</evidence>
<dbReference type="OrthoDB" id="3638605at2"/>
<comment type="caution">
    <text evidence="2">The sequence shown here is derived from an EMBL/GenBank/DDBJ whole genome shotgun (WGS) entry which is preliminary data.</text>
</comment>
<organism evidence="2 3">
    <name type="scientific">Planomonospora sphaerica</name>
    <dbReference type="NCBI Taxonomy" id="161355"/>
    <lineage>
        <taxon>Bacteria</taxon>
        <taxon>Bacillati</taxon>
        <taxon>Actinomycetota</taxon>
        <taxon>Actinomycetes</taxon>
        <taxon>Streptosporangiales</taxon>
        <taxon>Streptosporangiaceae</taxon>
        <taxon>Planomonospora</taxon>
    </lineage>
</organism>
<keyword evidence="3" id="KW-1185">Reference proteome</keyword>
<dbReference type="EMBL" id="BDCX01000008">
    <property type="protein sequence ID" value="GAT67809.1"/>
    <property type="molecule type" value="Genomic_DNA"/>
</dbReference>
<dbReference type="AlphaFoldDB" id="A0A171D8P4"/>
<keyword evidence="1" id="KW-1133">Transmembrane helix</keyword>
<dbReference type="Proteomes" id="UP000077701">
    <property type="component" value="Unassembled WGS sequence"/>
</dbReference>
<sequence length="88" mass="9689">MRADHLGSIMIGVREVYDELKSLGGKVHRQTAKIDHVDAKMASVAEDVNDHELRIRALERARWPLPSLAALISLAGLVFAILAYARGN</sequence>
<gene>
    <name evidence="2" type="ORF">PS9374_03468</name>
</gene>
<proteinExistence type="predicted"/>
<evidence type="ECO:0000313" key="3">
    <source>
        <dbReference type="Proteomes" id="UP000077701"/>
    </source>
</evidence>
<feature type="transmembrane region" description="Helical" evidence="1">
    <location>
        <begin position="63"/>
        <end position="85"/>
    </location>
</feature>
<accession>A0A171D8P4</accession>
<reference evidence="3" key="2">
    <citation type="submission" date="2016-04" db="EMBL/GenBank/DDBJ databases">
        <title>Planomonospora sphaerica JCM9374 whole genome shotgun sequence.</title>
        <authorList>
            <person name="Suzuki T."/>
            <person name="Dohra H."/>
            <person name="Kodani S."/>
        </authorList>
    </citation>
    <scope>NUCLEOTIDE SEQUENCE [LARGE SCALE GENOMIC DNA]</scope>
    <source>
        <strain evidence="3">JCM 9374</strain>
    </source>
</reference>
<dbReference type="RefSeq" id="WP_068897875.1">
    <property type="nucleotide sequence ID" value="NZ_BDCX01000008.1"/>
</dbReference>
<name>A0A171D8P4_9ACTN</name>